<dbReference type="Proteomes" id="UP000502756">
    <property type="component" value="Chromosome"/>
</dbReference>
<sequence length="194" mass="21473">MLRPALEGIRTELNAFLETKIANGNNGPIVRLMNIAGIDQNGGTAPTDAVIMSLVNVEEETTLKNGSIYKQPTISTVVRVNPPLFLNFYVLFAVNSTTEVTYLNALLLVSNIIAFFQRKAVFTHDNTPTLDPGIEKLVAELYSANFEQLNHLWAMLGGKYMPSVLYRIRMLMIEDTESEPGSLVTSIELSSHLL</sequence>
<proteinExistence type="predicted"/>
<dbReference type="EMBL" id="CP053435">
    <property type="protein sequence ID" value="QJW89127.1"/>
    <property type="molecule type" value="Genomic_DNA"/>
</dbReference>
<name>A0A6M5Y3I0_9BACT</name>
<dbReference type="InterPro" id="IPR025351">
    <property type="entry name" value="Pvc16_N"/>
</dbReference>
<protein>
    <submittedName>
        <fullName evidence="2">DUF4255 domain-containing protein</fullName>
    </submittedName>
</protein>
<feature type="domain" description="Pvc16 N-terminal" evidence="1">
    <location>
        <begin position="9"/>
        <end position="184"/>
    </location>
</feature>
<dbReference type="KEGG" id="stae:HNV11_06845"/>
<accession>A0A6M5Y3I0</accession>
<dbReference type="RefSeq" id="WP_171738965.1">
    <property type="nucleotide sequence ID" value="NZ_CP053435.1"/>
</dbReference>
<gene>
    <name evidence="2" type="ORF">HNV11_06845</name>
</gene>
<evidence type="ECO:0000313" key="3">
    <source>
        <dbReference type="Proteomes" id="UP000502756"/>
    </source>
</evidence>
<organism evidence="2 3">
    <name type="scientific">Spirosoma taeanense</name>
    <dbReference type="NCBI Taxonomy" id="2735870"/>
    <lineage>
        <taxon>Bacteria</taxon>
        <taxon>Pseudomonadati</taxon>
        <taxon>Bacteroidota</taxon>
        <taxon>Cytophagia</taxon>
        <taxon>Cytophagales</taxon>
        <taxon>Cytophagaceae</taxon>
        <taxon>Spirosoma</taxon>
    </lineage>
</organism>
<evidence type="ECO:0000259" key="1">
    <source>
        <dbReference type="Pfam" id="PF14065"/>
    </source>
</evidence>
<dbReference type="AlphaFoldDB" id="A0A6M5Y3I0"/>
<keyword evidence="3" id="KW-1185">Reference proteome</keyword>
<evidence type="ECO:0000313" key="2">
    <source>
        <dbReference type="EMBL" id="QJW89127.1"/>
    </source>
</evidence>
<dbReference type="Pfam" id="PF14065">
    <property type="entry name" value="Pvc16_N"/>
    <property type="match status" value="1"/>
</dbReference>
<reference evidence="2 3" key="1">
    <citation type="submission" date="2020-05" db="EMBL/GenBank/DDBJ databases">
        <title>Genome sequencing of Spirosoma sp. TS118.</title>
        <authorList>
            <person name="Lee J.-H."/>
            <person name="Jeong S."/>
            <person name="Zhao L."/>
            <person name="Jung J.-H."/>
            <person name="Kim M.-K."/>
            <person name="Lim S."/>
        </authorList>
    </citation>
    <scope>NUCLEOTIDE SEQUENCE [LARGE SCALE GENOMIC DNA]</scope>
    <source>
        <strain evidence="2 3">TS118</strain>
    </source>
</reference>